<dbReference type="PANTHER" id="PTHR45138:SF9">
    <property type="entry name" value="DIGUANYLATE CYCLASE DGCM-RELATED"/>
    <property type="match status" value="1"/>
</dbReference>
<dbReference type="SUPFAM" id="SSF55781">
    <property type="entry name" value="GAF domain-like"/>
    <property type="match status" value="1"/>
</dbReference>
<dbReference type="AlphaFoldDB" id="A0A1H9IT27"/>
<dbReference type="SUPFAM" id="SSF55073">
    <property type="entry name" value="Nucleotide cyclase"/>
    <property type="match status" value="1"/>
</dbReference>
<dbReference type="InterPro" id="IPR029016">
    <property type="entry name" value="GAF-like_dom_sf"/>
</dbReference>
<name>A0A1H9IT27_9LACT</name>
<protein>
    <submittedName>
        <fullName evidence="3">Diguanylate cyclase (GGDEF) domain-containing protein</fullName>
    </submittedName>
</protein>
<dbReference type="Gene3D" id="1.20.120.1530">
    <property type="match status" value="1"/>
</dbReference>
<feature type="domain" description="GGDEF" evidence="2">
    <location>
        <begin position="443"/>
        <end position="581"/>
    </location>
</feature>
<dbReference type="EMBL" id="FOGF01000006">
    <property type="protein sequence ID" value="SEQ77565.1"/>
    <property type="molecule type" value="Genomic_DNA"/>
</dbReference>
<organism evidence="3 4">
    <name type="scientific">Granulicatella balaenopterae</name>
    <dbReference type="NCBI Taxonomy" id="137733"/>
    <lineage>
        <taxon>Bacteria</taxon>
        <taxon>Bacillati</taxon>
        <taxon>Bacillota</taxon>
        <taxon>Bacilli</taxon>
        <taxon>Lactobacillales</taxon>
        <taxon>Carnobacteriaceae</taxon>
        <taxon>Granulicatella</taxon>
    </lineage>
</organism>
<evidence type="ECO:0000313" key="3">
    <source>
        <dbReference type="EMBL" id="SEQ77565.1"/>
    </source>
</evidence>
<dbReference type="InterPro" id="IPR029787">
    <property type="entry name" value="Nucleotide_cyclase"/>
</dbReference>
<proteinExistence type="predicted"/>
<evidence type="ECO:0000259" key="1">
    <source>
        <dbReference type="PROSITE" id="PS50885"/>
    </source>
</evidence>
<accession>A0A1H9IT27</accession>
<dbReference type="Gene3D" id="3.30.450.40">
    <property type="match status" value="1"/>
</dbReference>
<dbReference type="GO" id="GO:0016020">
    <property type="term" value="C:membrane"/>
    <property type="evidence" value="ECO:0007669"/>
    <property type="project" value="InterPro"/>
</dbReference>
<dbReference type="GO" id="GO:0007165">
    <property type="term" value="P:signal transduction"/>
    <property type="evidence" value="ECO:0007669"/>
    <property type="project" value="InterPro"/>
</dbReference>
<dbReference type="InterPro" id="IPR003660">
    <property type="entry name" value="HAMP_dom"/>
</dbReference>
<keyword evidence="4" id="KW-1185">Reference proteome</keyword>
<dbReference type="InterPro" id="IPR003018">
    <property type="entry name" value="GAF"/>
</dbReference>
<dbReference type="SMART" id="SM00065">
    <property type="entry name" value="GAF"/>
    <property type="match status" value="1"/>
</dbReference>
<dbReference type="RefSeq" id="WP_089746119.1">
    <property type="nucleotide sequence ID" value="NZ_FOGF01000006.1"/>
</dbReference>
<dbReference type="SMART" id="SM00267">
    <property type="entry name" value="GGDEF"/>
    <property type="match status" value="1"/>
</dbReference>
<reference evidence="3 4" key="1">
    <citation type="submission" date="2016-10" db="EMBL/GenBank/DDBJ databases">
        <authorList>
            <person name="de Groot N.N."/>
        </authorList>
    </citation>
    <scope>NUCLEOTIDE SEQUENCE [LARGE SCALE GENOMIC DNA]</scope>
    <source>
        <strain evidence="3 4">DSM 15827</strain>
    </source>
</reference>
<dbReference type="CDD" id="cd01949">
    <property type="entry name" value="GGDEF"/>
    <property type="match status" value="1"/>
</dbReference>
<dbReference type="PROSITE" id="PS50887">
    <property type="entry name" value="GGDEF"/>
    <property type="match status" value="1"/>
</dbReference>
<sequence>MWITKRYYNELLEILKLFSKGSFSFDERALMSFDSKKYRELTRQLVAIRDTADSNIKNCLVMMNNIADGKCDYIPNELGEDNDYQVVFERYTALLQSIEKINESINNLKIIINNGNLSSRIDLEGLNGIWLESVSNVNDIMKKFNQHQADLIRVLLAVSQGDLSQKIELEAKGEILLMKNTVNNLVEQLDSFTSEIIAVTKEVGIKGKFGVQVENEDLEGVWLDLRNNINMMSLSLEDVAIKNQNRIWIKEGISLLSQELLHKDVLAEQFQTAITQMCRYVKAGMGAIYIYDVNTDTLSVEAAFVRSMENAPSFRLGEGIVGQVAIDRKPILVENAAYQEVVQAGTTTYQIGSTYTLPLVFKDNLVGVVEVATFNRFSDCQLRYLEHALEVLSGSFYATIIQMKNRKELEQLSHTDGLTGLFNRGYFDVVLPEILNNQKRADSLMCFAMLDIDYFKSFNDRYGHQVGDEVLREVAHILMSTLQRDEDYCFRIGGEEFALIFSARNQEKARKFMDTLRMKIAQLNVFGDEKKNITNQVTVSMGLTCKRALEILNATTLYEETDKLLYQAKKSGRNQIVQNYQPLKEIPLQITDKIMD</sequence>
<dbReference type="Gene3D" id="3.30.70.270">
    <property type="match status" value="1"/>
</dbReference>
<dbReference type="OrthoDB" id="9759607at2"/>
<dbReference type="Proteomes" id="UP000198556">
    <property type="component" value="Unassembled WGS sequence"/>
</dbReference>
<dbReference type="Pfam" id="PF18947">
    <property type="entry name" value="HAMP_2"/>
    <property type="match status" value="1"/>
</dbReference>
<evidence type="ECO:0000259" key="2">
    <source>
        <dbReference type="PROSITE" id="PS50887"/>
    </source>
</evidence>
<dbReference type="GO" id="GO:0052621">
    <property type="term" value="F:diguanylate cyclase activity"/>
    <property type="evidence" value="ECO:0007669"/>
    <property type="project" value="TreeGrafter"/>
</dbReference>
<evidence type="ECO:0000313" key="4">
    <source>
        <dbReference type="Proteomes" id="UP000198556"/>
    </source>
</evidence>
<dbReference type="Pfam" id="PF00990">
    <property type="entry name" value="GGDEF"/>
    <property type="match status" value="1"/>
</dbReference>
<dbReference type="Pfam" id="PF13185">
    <property type="entry name" value="GAF_2"/>
    <property type="match status" value="1"/>
</dbReference>
<dbReference type="InterPro" id="IPR050469">
    <property type="entry name" value="Diguanylate_Cyclase"/>
</dbReference>
<feature type="domain" description="HAMP" evidence="1">
    <location>
        <begin position="150"/>
        <end position="194"/>
    </location>
</feature>
<gene>
    <name evidence="3" type="ORF">SAMN05421767_10675</name>
</gene>
<dbReference type="InterPro" id="IPR000160">
    <property type="entry name" value="GGDEF_dom"/>
</dbReference>
<dbReference type="NCBIfam" id="TIGR00254">
    <property type="entry name" value="GGDEF"/>
    <property type="match status" value="1"/>
</dbReference>
<dbReference type="STRING" id="137733.SAMN05421767_10675"/>
<dbReference type="CDD" id="cd06225">
    <property type="entry name" value="HAMP"/>
    <property type="match status" value="1"/>
</dbReference>
<dbReference type="PROSITE" id="PS50885">
    <property type="entry name" value="HAMP"/>
    <property type="match status" value="1"/>
</dbReference>
<dbReference type="FunFam" id="3.30.70.270:FF:000001">
    <property type="entry name" value="Diguanylate cyclase domain protein"/>
    <property type="match status" value="1"/>
</dbReference>
<dbReference type="PANTHER" id="PTHR45138">
    <property type="entry name" value="REGULATORY COMPONENTS OF SENSORY TRANSDUCTION SYSTEM"/>
    <property type="match status" value="1"/>
</dbReference>
<dbReference type="InterPro" id="IPR043128">
    <property type="entry name" value="Rev_trsase/Diguanyl_cyclase"/>
</dbReference>